<feature type="repeat" description="ANK" evidence="1">
    <location>
        <begin position="103"/>
        <end position="135"/>
    </location>
</feature>
<feature type="region of interest" description="Disordered" evidence="2">
    <location>
        <begin position="195"/>
        <end position="215"/>
    </location>
</feature>
<dbReference type="EMBL" id="CAJNOQ010001467">
    <property type="protein sequence ID" value="CAF0897011.1"/>
    <property type="molecule type" value="Genomic_DNA"/>
</dbReference>
<dbReference type="SMART" id="SM00248">
    <property type="entry name" value="ANK"/>
    <property type="match status" value="3"/>
</dbReference>
<dbReference type="EMBL" id="CAJOBC010001467">
    <property type="protein sequence ID" value="CAF3680143.1"/>
    <property type="molecule type" value="Genomic_DNA"/>
</dbReference>
<evidence type="ECO:0000313" key="3">
    <source>
        <dbReference type="EMBL" id="CAF0897011.1"/>
    </source>
</evidence>
<dbReference type="InterPro" id="IPR036770">
    <property type="entry name" value="Ankyrin_rpt-contain_sf"/>
</dbReference>
<evidence type="ECO:0000256" key="2">
    <source>
        <dbReference type="SAM" id="MobiDB-lite"/>
    </source>
</evidence>
<keyword evidence="5" id="KW-1185">Reference proteome</keyword>
<feature type="compositionally biased region" description="Acidic residues" evidence="2">
    <location>
        <begin position="348"/>
        <end position="357"/>
    </location>
</feature>
<dbReference type="SUPFAM" id="SSF48403">
    <property type="entry name" value="Ankyrin repeat"/>
    <property type="match status" value="1"/>
</dbReference>
<feature type="repeat" description="ANK" evidence="1">
    <location>
        <begin position="70"/>
        <end position="102"/>
    </location>
</feature>
<feature type="compositionally biased region" description="Polar residues" evidence="2">
    <location>
        <begin position="367"/>
        <end position="383"/>
    </location>
</feature>
<dbReference type="OrthoDB" id="5806726at2759"/>
<feature type="region of interest" description="Disordered" evidence="2">
    <location>
        <begin position="280"/>
        <end position="500"/>
    </location>
</feature>
<dbReference type="PROSITE" id="PS50088">
    <property type="entry name" value="ANK_REPEAT"/>
    <property type="match status" value="3"/>
</dbReference>
<dbReference type="Proteomes" id="UP000681722">
    <property type="component" value="Unassembled WGS sequence"/>
</dbReference>
<evidence type="ECO:0000256" key="1">
    <source>
        <dbReference type="PROSITE-ProRule" id="PRU00023"/>
    </source>
</evidence>
<feature type="compositionally biased region" description="Polar residues" evidence="2">
    <location>
        <begin position="288"/>
        <end position="299"/>
    </location>
</feature>
<accession>A0A813ZCG5</accession>
<evidence type="ECO:0000313" key="5">
    <source>
        <dbReference type="Proteomes" id="UP000663829"/>
    </source>
</evidence>
<reference evidence="3" key="1">
    <citation type="submission" date="2021-02" db="EMBL/GenBank/DDBJ databases">
        <authorList>
            <person name="Nowell W R."/>
        </authorList>
    </citation>
    <scope>NUCLEOTIDE SEQUENCE</scope>
</reference>
<feature type="compositionally biased region" description="Polar residues" evidence="2">
    <location>
        <begin position="392"/>
        <end position="436"/>
    </location>
</feature>
<feature type="compositionally biased region" description="Basic and acidic residues" evidence="2">
    <location>
        <begin position="337"/>
        <end position="346"/>
    </location>
</feature>
<dbReference type="Pfam" id="PF12796">
    <property type="entry name" value="Ank_2"/>
    <property type="match status" value="1"/>
</dbReference>
<organism evidence="3 5">
    <name type="scientific">Didymodactylos carnosus</name>
    <dbReference type="NCBI Taxonomy" id="1234261"/>
    <lineage>
        <taxon>Eukaryota</taxon>
        <taxon>Metazoa</taxon>
        <taxon>Spiralia</taxon>
        <taxon>Gnathifera</taxon>
        <taxon>Rotifera</taxon>
        <taxon>Eurotatoria</taxon>
        <taxon>Bdelloidea</taxon>
        <taxon>Philodinida</taxon>
        <taxon>Philodinidae</taxon>
        <taxon>Didymodactylos</taxon>
    </lineage>
</organism>
<feature type="compositionally biased region" description="Low complexity" evidence="2">
    <location>
        <begin position="41"/>
        <end position="59"/>
    </location>
</feature>
<feature type="repeat" description="ANK" evidence="1">
    <location>
        <begin position="136"/>
        <end position="168"/>
    </location>
</feature>
<dbReference type="InterPro" id="IPR002110">
    <property type="entry name" value="Ankyrin_rpt"/>
</dbReference>
<feature type="compositionally biased region" description="Acidic residues" evidence="2">
    <location>
        <begin position="199"/>
        <end position="208"/>
    </location>
</feature>
<dbReference type="Proteomes" id="UP000663829">
    <property type="component" value="Unassembled WGS sequence"/>
</dbReference>
<feature type="compositionally biased region" description="Basic and acidic residues" evidence="2">
    <location>
        <begin position="479"/>
        <end position="488"/>
    </location>
</feature>
<comment type="caution">
    <text evidence="3">The sequence shown here is derived from an EMBL/GenBank/DDBJ whole genome shotgun (WGS) entry which is preliminary data.</text>
</comment>
<feature type="compositionally biased region" description="Basic and acidic residues" evidence="2">
    <location>
        <begin position="437"/>
        <end position="472"/>
    </location>
</feature>
<dbReference type="PANTHER" id="PTHR24149">
    <property type="entry name" value="ANKYRIN REPEAT DOMAIN-CONTAINING PROTEIN 12"/>
    <property type="match status" value="1"/>
</dbReference>
<sequence length="617" mass="69700">MSPSSTTSSTNWSLQRIIVSERQQMAILKQLTASEDQQAQSPKSTSPALTSASTAISKSRSSRISKRNEHGETILHVLARKGEVKQLRKVIKAGGNVNEADYAGWTPLHEAVNKNQFATARLLLKSGALVNAFGPEATTPLHDAVLNNNTKLVELLLNYSANPNQGDLKQITPFDLGASNDMMLKILRRELVIDRQDDSQDEDDENDELGPLSPLSSFECEQDIATTAILSLSPNATTSVDSSEKQRHLLIEDKLRTKLVERLKFKRIDRTIIKENIDKDFSDDDTLDNSPDHATNSIYRRNRNKSSESSSSHGRQINHEMLLDNADVQEQTGDTRPIAREQRNPYDFDSEEEEGEIHDDIGDDPKNSSTITHNNTTLPSYEQVSRPAYHYPSNSVNTRTASSQCQNNHQRSPPQTYSSLYDSSHCQQTPSPSSQCYRDEQHEYAKTTWRHDNSEKKDRSSKSAQDSNDRNRSNSSSSLHEKQTHETTSKNARLLKLSSSSSSNDELRIKIVSKRKKEAISPSQLEITKEKYSISDDEKLLKQQKKIFSSPDRYNKKFEESPMKKSDEISIDATVIKPKIPVLKIVMPTSQHHSNEKKIRNIQQMLPYVLKPDNSER</sequence>
<dbReference type="AlphaFoldDB" id="A0A813ZCG5"/>
<gene>
    <name evidence="3" type="ORF">GPM918_LOCUS8430</name>
    <name evidence="4" type="ORF">SRO942_LOCUS8430</name>
</gene>
<proteinExistence type="predicted"/>
<evidence type="ECO:0000313" key="4">
    <source>
        <dbReference type="EMBL" id="CAF3680143.1"/>
    </source>
</evidence>
<dbReference type="InterPro" id="IPR053210">
    <property type="entry name" value="ANKRD12"/>
</dbReference>
<feature type="region of interest" description="Disordered" evidence="2">
    <location>
        <begin position="32"/>
        <end position="69"/>
    </location>
</feature>
<keyword evidence="1" id="KW-0040">ANK repeat</keyword>
<name>A0A813ZCG5_9BILA</name>
<dbReference type="GO" id="GO:0005654">
    <property type="term" value="C:nucleoplasm"/>
    <property type="evidence" value="ECO:0007669"/>
    <property type="project" value="TreeGrafter"/>
</dbReference>
<dbReference type="Gene3D" id="1.25.40.20">
    <property type="entry name" value="Ankyrin repeat-containing domain"/>
    <property type="match status" value="1"/>
</dbReference>
<dbReference type="PROSITE" id="PS50297">
    <property type="entry name" value="ANK_REP_REGION"/>
    <property type="match status" value="3"/>
</dbReference>
<protein>
    <submittedName>
        <fullName evidence="3">Uncharacterized protein</fullName>
    </submittedName>
</protein>
<dbReference type="PANTHER" id="PTHR24149:SF14">
    <property type="entry name" value="ANKYRIN REPEAT DOMAIN 12"/>
    <property type="match status" value="1"/>
</dbReference>